<gene>
    <name evidence="3" type="ORF">AX774_g7568</name>
</gene>
<sequence length="141" mass="15711">MLLILWYYCTSQGARGHAIHTKKPVILFIIGFVRTVTCGGWAYITSSDDHDAHDVFMILYMLLTLPYMLMSISTGSSLTLLSKISPSTSSTATKYRKIVASAFFLAIVPMVYYFIQHKVHAVAGGNNLIFLSVYMTKSLKS</sequence>
<feature type="domain" description="CWH43-like N-terminal" evidence="2">
    <location>
        <begin position="5"/>
        <end position="124"/>
    </location>
</feature>
<evidence type="ECO:0000313" key="3">
    <source>
        <dbReference type="EMBL" id="OMH79029.1"/>
    </source>
</evidence>
<reference evidence="4" key="1">
    <citation type="submission" date="2017-01" db="EMBL/GenBank/DDBJ databases">
        <authorList>
            <person name="Wang Y."/>
            <person name="White M."/>
            <person name="Kvist S."/>
            <person name="Moncalvo J.-M."/>
        </authorList>
    </citation>
    <scope>NUCLEOTIDE SEQUENCE [LARGE SCALE GENOMIC DNA]</scope>
    <source>
        <strain evidence="4">COL-18-3</strain>
    </source>
</reference>
<evidence type="ECO:0000259" key="2">
    <source>
        <dbReference type="Pfam" id="PF10277"/>
    </source>
</evidence>
<keyword evidence="1" id="KW-0472">Membrane</keyword>
<organism evidence="3 4">
    <name type="scientific">Zancudomyces culisetae</name>
    <name type="common">Gut fungus</name>
    <name type="synonym">Smittium culisetae</name>
    <dbReference type="NCBI Taxonomy" id="1213189"/>
    <lineage>
        <taxon>Eukaryota</taxon>
        <taxon>Fungi</taxon>
        <taxon>Fungi incertae sedis</taxon>
        <taxon>Zoopagomycota</taxon>
        <taxon>Kickxellomycotina</taxon>
        <taxon>Harpellomycetes</taxon>
        <taxon>Harpellales</taxon>
        <taxon>Legeriomycetaceae</taxon>
        <taxon>Zancudomyces</taxon>
    </lineage>
</organism>
<keyword evidence="1" id="KW-1133">Transmembrane helix</keyword>
<keyword evidence="4" id="KW-1185">Reference proteome</keyword>
<dbReference type="AlphaFoldDB" id="A0A1R1PDN0"/>
<evidence type="ECO:0000256" key="1">
    <source>
        <dbReference type="SAM" id="Phobius"/>
    </source>
</evidence>
<dbReference type="Pfam" id="PF10277">
    <property type="entry name" value="Frag1"/>
    <property type="match status" value="1"/>
</dbReference>
<dbReference type="EMBL" id="LSSK01001694">
    <property type="protein sequence ID" value="OMH79029.1"/>
    <property type="molecule type" value="Genomic_DNA"/>
</dbReference>
<accession>A0A1R1PDN0</accession>
<feature type="transmembrane region" description="Helical" evidence="1">
    <location>
        <begin position="56"/>
        <end position="78"/>
    </location>
</feature>
<dbReference type="OrthoDB" id="68581at2759"/>
<evidence type="ECO:0000313" key="4">
    <source>
        <dbReference type="Proteomes" id="UP000188320"/>
    </source>
</evidence>
<dbReference type="Proteomes" id="UP000188320">
    <property type="component" value="Unassembled WGS sequence"/>
</dbReference>
<name>A0A1R1PDN0_ZANCU</name>
<feature type="transmembrane region" description="Helical" evidence="1">
    <location>
        <begin position="25"/>
        <end position="44"/>
    </location>
</feature>
<dbReference type="InterPro" id="IPR019402">
    <property type="entry name" value="CWH43_N"/>
</dbReference>
<proteinExistence type="predicted"/>
<feature type="transmembrane region" description="Helical" evidence="1">
    <location>
        <begin position="98"/>
        <end position="115"/>
    </location>
</feature>
<protein>
    <submittedName>
        <fullName evidence="3">Protein CWH43</fullName>
    </submittedName>
</protein>
<comment type="caution">
    <text evidence="3">The sequence shown here is derived from an EMBL/GenBank/DDBJ whole genome shotgun (WGS) entry which is preliminary data.</text>
</comment>
<keyword evidence="1" id="KW-0812">Transmembrane</keyword>